<protein>
    <submittedName>
        <fullName evidence="1">Uncharacterized protein</fullName>
    </submittedName>
</protein>
<dbReference type="EMBL" id="CM039434">
    <property type="protein sequence ID" value="KAI4322132.1"/>
    <property type="molecule type" value="Genomic_DNA"/>
</dbReference>
<evidence type="ECO:0000313" key="2">
    <source>
        <dbReference type="Proteomes" id="UP000828941"/>
    </source>
</evidence>
<gene>
    <name evidence="1" type="ORF">L6164_021851</name>
</gene>
<comment type="caution">
    <text evidence="1">The sequence shown here is derived from an EMBL/GenBank/DDBJ whole genome shotgun (WGS) entry which is preliminary data.</text>
</comment>
<name>A0ACB9MD72_BAUVA</name>
<sequence>MAKRELSSTLRNLKFMQRAALREEKTKKDDDVKPDGNFGTTATESRKCVVLMEGDPHPGALKGRMSFQSFNPSLDKLNEEEERLRQPVAQTISKKSGNMSLREKESSMEGTKYANEDNTSLVVNGDLKRKQSEVISEAQFPNKSPKNDQDGKQSAAPNGLGSFKKPKGDKLDWSVLRPPKCQTK</sequence>
<proteinExistence type="predicted"/>
<organism evidence="1 2">
    <name type="scientific">Bauhinia variegata</name>
    <name type="common">Purple orchid tree</name>
    <name type="synonym">Phanera variegata</name>
    <dbReference type="NCBI Taxonomy" id="167791"/>
    <lineage>
        <taxon>Eukaryota</taxon>
        <taxon>Viridiplantae</taxon>
        <taxon>Streptophyta</taxon>
        <taxon>Embryophyta</taxon>
        <taxon>Tracheophyta</taxon>
        <taxon>Spermatophyta</taxon>
        <taxon>Magnoliopsida</taxon>
        <taxon>eudicotyledons</taxon>
        <taxon>Gunneridae</taxon>
        <taxon>Pentapetalae</taxon>
        <taxon>rosids</taxon>
        <taxon>fabids</taxon>
        <taxon>Fabales</taxon>
        <taxon>Fabaceae</taxon>
        <taxon>Cercidoideae</taxon>
        <taxon>Cercideae</taxon>
        <taxon>Bauhiniinae</taxon>
        <taxon>Bauhinia</taxon>
    </lineage>
</organism>
<dbReference type="Proteomes" id="UP000828941">
    <property type="component" value="Chromosome 9"/>
</dbReference>
<evidence type="ECO:0000313" key="1">
    <source>
        <dbReference type="EMBL" id="KAI4322132.1"/>
    </source>
</evidence>
<accession>A0ACB9MD72</accession>
<reference evidence="1 2" key="1">
    <citation type="journal article" date="2022" name="DNA Res.">
        <title>Chromosomal-level genome assembly of the orchid tree Bauhinia variegata (Leguminosae; Cercidoideae) supports the allotetraploid origin hypothesis of Bauhinia.</title>
        <authorList>
            <person name="Zhong Y."/>
            <person name="Chen Y."/>
            <person name="Zheng D."/>
            <person name="Pang J."/>
            <person name="Liu Y."/>
            <person name="Luo S."/>
            <person name="Meng S."/>
            <person name="Qian L."/>
            <person name="Wei D."/>
            <person name="Dai S."/>
            <person name="Zhou R."/>
        </authorList>
    </citation>
    <scope>NUCLEOTIDE SEQUENCE [LARGE SCALE GENOMIC DNA]</scope>
    <source>
        <strain evidence="1">BV-YZ2020</strain>
    </source>
</reference>
<keyword evidence="2" id="KW-1185">Reference proteome</keyword>